<evidence type="ECO:0000256" key="2">
    <source>
        <dbReference type="ARBA" id="ARBA00022741"/>
    </source>
</evidence>
<evidence type="ECO:0000256" key="4">
    <source>
        <dbReference type="ARBA" id="ARBA00023012"/>
    </source>
</evidence>
<dbReference type="FunFam" id="3.40.50.2300:FF:000018">
    <property type="entry name" value="DNA-binding transcriptional regulator NtrC"/>
    <property type="match status" value="1"/>
</dbReference>
<evidence type="ECO:0000256" key="5">
    <source>
        <dbReference type="ARBA" id="ARBA00023015"/>
    </source>
</evidence>
<dbReference type="PROSITE" id="PS50110">
    <property type="entry name" value="RESPONSE_REGULATORY"/>
    <property type="match status" value="1"/>
</dbReference>
<proteinExistence type="predicted"/>
<dbReference type="GO" id="GO:0005524">
    <property type="term" value="F:ATP binding"/>
    <property type="evidence" value="ECO:0007669"/>
    <property type="project" value="UniProtKB-KW"/>
</dbReference>
<dbReference type="SMART" id="SM00382">
    <property type="entry name" value="AAA"/>
    <property type="match status" value="1"/>
</dbReference>
<gene>
    <name evidence="10" type="ORF">DI544_03990</name>
</gene>
<dbReference type="PANTHER" id="PTHR32071:SF57">
    <property type="entry name" value="C4-DICARBOXYLATE TRANSPORT TRANSCRIPTIONAL REGULATORY PROTEIN DCTD"/>
    <property type="match status" value="1"/>
</dbReference>
<feature type="domain" description="Response regulatory" evidence="9">
    <location>
        <begin position="13"/>
        <end position="127"/>
    </location>
</feature>
<evidence type="ECO:0000313" key="11">
    <source>
        <dbReference type="Proteomes" id="UP000249229"/>
    </source>
</evidence>
<dbReference type="Proteomes" id="UP000249229">
    <property type="component" value="Unassembled WGS sequence"/>
</dbReference>
<dbReference type="InterPro" id="IPR011006">
    <property type="entry name" value="CheY-like_superfamily"/>
</dbReference>
<dbReference type="GO" id="GO:0043565">
    <property type="term" value="F:sequence-specific DNA binding"/>
    <property type="evidence" value="ECO:0007669"/>
    <property type="project" value="InterPro"/>
</dbReference>
<dbReference type="CDD" id="cd17549">
    <property type="entry name" value="REC_DctD-like"/>
    <property type="match status" value="1"/>
</dbReference>
<dbReference type="PROSITE" id="PS00675">
    <property type="entry name" value="SIGMA54_INTERACT_1"/>
    <property type="match status" value="1"/>
</dbReference>
<dbReference type="InterPro" id="IPR025662">
    <property type="entry name" value="Sigma_54_int_dom_ATP-bd_1"/>
</dbReference>
<keyword evidence="1 7" id="KW-0597">Phosphoprotein</keyword>
<keyword evidence="6" id="KW-0804">Transcription</keyword>
<organism evidence="10 11">
    <name type="scientific">Sphingomonas taxi</name>
    <dbReference type="NCBI Taxonomy" id="1549858"/>
    <lineage>
        <taxon>Bacteria</taxon>
        <taxon>Pseudomonadati</taxon>
        <taxon>Pseudomonadota</taxon>
        <taxon>Alphaproteobacteria</taxon>
        <taxon>Sphingomonadales</taxon>
        <taxon>Sphingomonadaceae</taxon>
        <taxon>Sphingomonas</taxon>
    </lineage>
</organism>
<dbReference type="InterPro" id="IPR001789">
    <property type="entry name" value="Sig_transdc_resp-reg_receiver"/>
</dbReference>
<accession>A0A2W5P7N2</accession>
<dbReference type="GO" id="GO:0006355">
    <property type="term" value="P:regulation of DNA-templated transcription"/>
    <property type="evidence" value="ECO:0007669"/>
    <property type="project" value="InterPro"/>
</dbReference>
<keyword evidence="2" id="KW-0547">Nucleotide-binding</keyword>
<dbReference type="InterPro" id="IPR002078">
    <property type="entry name" value="Sigma_54_int"/>
</dbReference>
<dbReference type="SUPFAM" id="SSF46689">
    <property type="entry name" value="Homeodomain-like"/>
    <property type="match status" value="1"/>
</dbReference>
<dbReference type="Gene3D" id="1.10.8.60">
    <property type="match status" value="1"/>
</dbReference>
<dbReference type="InterPro" id="IPR009057">
    <property type="entry name" value="Homeodomain-like_sf"/>
</dbReference>
<feature type="modified residue" description="4-aspartylphosphate" evidence="7">
    <location>
        <position position="62"/>
    </location>
</feature>
<dbReference type="CDD" id="cd00009">
    <property type="entry name" value="AAA"/>
    <property type="match status" value="1"/>
</dbReference>
<dbReference type="Pfam" id="PF02954">
    <property type="entry name" value="HTH_8"/>
    <property type="match status" value="1"/>
</dbReference>
<dbReference type="Gene3D" id="1.10.10.60">
    <property type="entry name" value="Homeodomain-like"/>
    <property type="match status" value="1"/>
</dbReference>
<evidence type="ECO:0000259" key="9">
    <source>
        <dbReference type="PROSITE" id="PS50110"/>
    </source>
</evidence>
<dbReference type="PROSITE" id="PS50045">
    <property type="entry name" value="SIGMA54_INTERACT_4"/>
    <property type="match status" value="1"/>
</dbReference>
<keyword evidence="5" id="KW-0805">Transcription regulation</keyword>
<evidence type="ECO:0000259" key="8">
    <source>
        <dbReference type="PROSITE" id="PS50045"/>
    </source>
</evidence>
<dbReference type="InterPro" id="IPR027417">
    <property type="entry name" value="P-loop_NTPase"/>
</dbReference>
<protein>
    <submittedName>
        <fullName evidence="10">Fis family transcriptional regulator</fullName>
    </submittedName>
</protein>
<dbReference type="SUPFAM" id="SSF52172">
    <property type="entry name" value="CheY-like"/>
    <property type="match status" value="1"/>
</dbReference>
<name>A0A2W5P7N2_9SPHN</name>
<dbReference type="Pfam" id="PF25601">
    <property type="entry name" value="AAA_lid_14"/>
    <property type="match status" value="1"/>
</dbReference>
<dbReference type="Gene3D" id="3.40.50.2300">
    <property type="match status" value="1"/>
</dbReference>
<dbReference type="InterPro" id="IPR002197">
    <property type="entry name" value="HTH_Fis"/>
</dbReference>
<dbReference type="Pfam" id="PF00158">
    <property type="entry name" value="Sigma54_activat"/>
    <property type="match status" value="1"/>
</dbReference>
<dbReference type="GO" id="GO:0000160">
    <property type="term" value="P:phosphorelay signal transduction system"/>
    <property type="evidence" value="ECO:0007669"/>
    <property type="project" value="UniProtKB-KW"/>
</dbReference>
<dbReference type="EMBL" id="QFQI01000002">
    <property type="protein sequence ID" value="PZQ61792.1"/>
    <property type="molecule type" value="Genomic_DNA"/>
</dbReference>
<dbReference type="AlphaFoldDB" id="A0A2W5P7N2"/>
<evidence type="ECO:0000256" key="6">
    <source>
        <dbReference type="ARBA" id="ARBA00023163"/>
    </source>
</evidence>
<keyword evidence="4" id="KW-0902">Two-component regulatory system</keyword>
<evidence type="ECO:0000256" key="7">
    <source>
        <dbReference type="PROSITE-ProRule" id="PRU00169"/>
    </source>
</evidence>
<dbReference type="Pfam" id="PF00072">
    <property type="entry name" value="Response_reg"/>
    <property type="match status" value="1"/>
</dbReference>
<reference evidence="10 11" key="1">
    <citation type="submission" date="2017-08" db="EMBL/GenBank/DDBJ databases">
        <title>Infants hospitalized years apart are colonized by the same room-sourced microbial strains.</title>
        <authorList>
            <person name="Brooks B."/>
            <person name="Olm M.R."/>
            <person name="Firek B.A."/>
            <person name="Baker R."/>
            <person name="Thomas B.C."/>
            <person name="Morowitz M.J."/>
            <person name="Banfield J.F."/>
        </authorList>
    </citation>
    <scope>NUCLEOTIDE SEQUENCE [LARGE SCALE GENOMIC DNA]</scope>
    <source>
        <strain evidence="10">S2_005_001_R1_22</strain>
    </source>
</reference>
<dbReference type="SUPFAM" id="SSF52540">
    <property type="entry name" value="P-loop containing nucleoside triphosphate hydrolases"/>
    <property type="match status" value="1"/>
</dbReference>
<dbReference type="InterPro" id="IPR058031">
    <property type="entry name" value="AAA_lid_NorR"/>
</dbReference>
<keyword evidence="3" id="KW-0067">ATP-binding</keyword>
<comment type="caution">
    <text evidence="10">The sequence shown here is derived from an EMBL/GenBank/DDBJ whole genome shotgun (WGS) entry which is preliminary data.</text>
</comment>
<evidence type="ECO:0000256" key="3">
    <source>
        <dbReference type="ARBA" id="ARBA00022840"/>
    </source>
</evidence>
<dbReference type="SMART" id="SM00448">
    <property type="entry name" value="REC"/>
    <property type="match status" value="1"/>
</dbReference>
<dbReference type="InterPro" id="IPR003593">
    <property type="entry name" value="AAA+_ATPase"/>
</dbReference>
<sequence length="447" mass="48872">MSDTSPPRTAPLQVVLIDDDDGLRTALADSFAIAGIDVEPFADPRAALARLGSDFPGVVVSDIRMPKMDGHAVAEAVAARDPELPVILMTGHGDIATAVAALKRGAWDFIAKPFAADHMIASVRRALDMRRLVLDNRRLRAAAQEAETHYPLIGDTPAMVRLRDTIRQLADVDVDVLVEGETGTGKELVALLLHRWSQRRARQFVAVDCAALPDAVADEALFGSRAQPGRIADADRGTLFLDEIDSMSPALQGKLLRVVEERELPQPGGAPRVVNLRIVAAAKTDLAVAVGEGRFRADLLYRLETVRLRIPPLRERRADVPLLFAWFLGEAAERFGRARPLIDPAMEARLVTDEWVGNVRELRNFATRVVLGLDDGAPTPADRPPLAERVDRFEAATIRATLERVHGDVGAAAAELQLPRRSLYDRLQRHGIEPAAFRPRAPSSPRE</sequence>
<evidence type="ECO:0000256" key="1">
    <source>
        <dbReference type="ARBA" id="ARBA00022553"/>
    </source>
</evidence>
<dbReference type="Gene3D" id="3.40.50.300">
    <property type="entry name" value="P-loop containing nucleotide triphosphate hydrolases"/>
    <property type="match status" value="1"/>
</dbReference>
<feature type="domain" description="Sigma-54 factor interaction" evidence="8">
    <location>
        <begin position="152"/>
        <end position="371"/>
    </location>
</feature>
<evidence type="ECO:0000313" key="10">
    <source>
        <dbReference type="EMBL" id="PZQ61792.1"/>
    </source>
</evidence>
<dbReference type="PANTHER" id="PTHR32071">
    <property type="entry name" value="TRANSCRIPTIONAL REGULATORY PROTEIN"/>
    <property type="match status" value="1"/>
</dbReference>